<dbReference type="InterPro" id="IPR010666">
    <property type="entry name" value="Znf_GRF"/>
</dbReference>
<evidence type="ECO:0000313" key="8">
    <source>
        <dbReference type="Proteomes" id="UP000654075"/>
    </source>
</evidence>
<evidence type="ECO:0000256" key="2">
    <source>
        <dbReference type="ARBA" id="ARBA00022771"/>
    </source>
</evidence>
<evidence type="ECO:0000256" key="3">
    <source>
        <dbReference type="ARBA" id="ARBA00022833"/>
    </source>
</evidence>
<feature type="region of interest" description="Disordered" evidence="5">
    <location>
        <begin position="261"/>
        <end position="284"/>
    </location>
</feature>
<keyword evidence="1" id="KW-0479">Metal-binding</keyword>
<proteinExistence type="predicted"/>
<sequence>MFSDSPIVISGSANFSRASMESNDENMVLVRGNRDLSHAYAVEFFRIFEHMRYRNQIEATAGQGAPSQGTASSSSSSKCGCGQAVAERIVKKPGQNCGRSFLCCANPVSNSCGFFSWSPGTAEPESSEEERPWPQRCFQPELGFDALERRMLGALWSSPSATTTTPTPTTPTTEECCEAAIRKADPAEVDARPPAVEQQQQQRPAKDQFEQTGQHDTGQNNNHDNNSKSGSRNGADEEAYSLQAEAMLEAMGAVEGLADTDQADCCDNNSNADSERDQPLTGATPLSKDEAAAAAASASQLLPVDSLLREAQQVAQLLVQVDSNVRGGTARYRELRDQLLQTVRLLPGSSPERGPALAALEAMDAGFVAKTKGSWRPQLRQALESLSQDEARI</sequence>
<keyword evidence="3" id="KW-0862">Zinc</keyword>
<dbReference type="OrthoDB" id="435697at2759"/>
<dbReference type="AlphaFoldDB" id="A0A813EXE6"/>
<protein>
    <recommendedName>
        <fullName evidence="6">GRF-type domain-containing protein</fullName>
    </recommendedName>
</protein>
<evidence type="ECO:0000313" key="7">
    <source>
        <dbReference type="EMBL" id="CAE8602483.1"/>
    </source>
</evidence>
<gene>
    <name evidence="7" type="ORF">PGLA1383_LOCUS20724</name>
</gene>
<comment type="caution">
    <text evidence="7">The sequence shown here is derived from an EMBL/GenBank/DDBJ whole genome shotgun (WGS) entry which is preliminary data.</text>
</comment>
<reference evidence="7" key="1">
    <citation type="submission" date="2021-02" db="EMBL/GenBank/DDBJ databases">
        <authorList>
            <person name="Dougan E. K."/>
            <person name="Rhodes N."/>
            <person name="Thang M."/>
            <person name="Chan C."/>
        </authorList>
    </citation>
    <scope>NUCLEOTIDE SEQUENCE</scope>
</reference>
<evidence type="ECO:0000256" key="5">
    <source>
        <dbReference type="SAM" id="MobiDB-lite"/>
    </source>
</evidence>
<evidence type="ECO:0000259" key="6">
    <source>
        <dbReference type="PROSITE" id="PS51999"/>
    </source>
</evidence>
<keyword evidence="2 4" id="KW-0863">Zinc-finger</keyword>
<name>A0A813EXE6_POLGL</name>
<dbReference type="PROSITE" id="PS51999">
    <property type="entry name" value="ZF_GRF"/>
    <property type="match status" value="1"/>
</dbReference>
<feature type="region of interest" description="Disordered" evidence="5">
    <location>
        <begin position="154"/>
        <end position="173"/>
    </location>
</feature>
<dbReference type="SUPFAM" id="SSF56024">
    <property type="entry name" value="Phospholipase D/nuclease"/>
    <property type="match status" value="1"/>
</dbReference>
<evidence type="ECO:0000256" key="4">
    <source>
        <dbReference type="PROSITE-ProRule" id="PRU01343"/>
    </source>
</evidence>
<feature type="compositionally biased region" description="Low complexity" evidence="5">
    <location>
        <begin position="162"/>
        <end position="173"/>
    </location>
</feature>
<dbReference type="Pfam" id="PF06839">
    <property type="entry name" value="Zn_ribbon_GRF"/>
    <property type="match status" value="1"/>
</dbReference>
<feature type="region of interest" description="Disordered" evidence="5">
    <location>
        <begin position="186"/>
        <end position="236"/>
    </location>
</feature>
<organism evidence="7 8">
    <name type="scientific">Polarella glacialis</name>
    <name type="common">Dinoflagellate</name>
    <dbReference type="NCBI Taxonomy" id="89957"/>
    <lineage>
        <taxon>Eukaryota</taxon>
        <taxon>Sar</taxon>
        <taxon>Alveolata</taxon>
        <taxon>Dinophyceae</taxon>
        <taxon>Suessiales</taxon>
        <taxon>Suessiaceae</taxon>
        <taxon>Polarella</taxon>
    </lineage>
</organism>
<dbReference type="Gene3D" id="3.30.870.10">
    <property type="entry name" value="Endonuclease Chain A"/>
    <property type="match status" value="1"/>
</dbReference>
<keyword evidence="8" id="KW-1185">Reference proteome</keyword>
<dbReference type="GO" id="GO:0008270">
    <property type="term" value="F:zinc ion binding"/>
    <property type="evidence" value="ECO:0007669"/>
    <property type="project" value="UniProtKB-KW"/>
</dbReference>
<feature type="domain" description="GRF-type" evidence="6">
    <location>
        <begin position="79"/>
        <end position="121"/>
    </location>
</feature>
<feature type="compositionally biased region" description="Polar residues" evidence="5">
    <location>
        <begin position="210"/>
        <end position="232"/>
    </location>
</feature>
<accession>A0A813EXE6</accession>
<evidence type="ECO:0000256" key="1">
    <source>
        <dbReference type="ARBA" id="ARBA00022723"/>
    </source>
</evidence>
<dbReference type="EMBL" id="CAJNNV010014339">
    <property type="protein sequence ID" value="CAE8602483.1"/>
    <property type="molecule type" value="Genomic_DNA"/>
</dbReference>
<dbReference type="Proteomes" id="UP000654075">
    <property type="component" value="Unassembled WGS sequence"/>
</dbReference>